<dbReference type="Proteomes" id="UP001596083">
    <property type="component" value="Unassembled WGS sequence"/>
</dbReference>
<keyword evidence="5 6" id="KW-0456">Lyase</keyword>
<dbReference type="InterPro" id="IPR015424">
    <property type="entry name" value="PyrdxlP-dep_Trfase"/>
</dbReference>
<evidence type="ECO:0000256" key="6">
    <source>
        <dbReference type="RuleBase" id="RU000382"/>
    </source>
</evidence>
<keyword evidence="3" id="KW-0210">Decarboxylase</keyword>
<evidence type="ECO:0000256" key="2">
    <source>
        <dbReference type="ARBA" id="ARBA00009533"/>
    </source>
</evidence>
<accession>A0ABW0Z416</accession>
<dbReference type="Gene3D" id="3.40.640.10">
    <property type="entry name" value="Type I PLP-dependent aspartate aminotransferase-like (Major domain)"/>
    <property type="match status" value="1"/>
</dbReference>
<dbReference type="Gene3D" id="3.90.1150.10">
    <property type="entry name" value="Aspartate Aminotransferase, domain 1"/>
    <property type="match status" value="1"/>
</dbReference>
<dbReference type="EMBL" id="JBHSPB010000011">
    <property type="protein sequence ID" value="MFC5722224.1"/>
    <property type="molecule type" value="Genomic_DNA"/>
</dbReference>
<evidence type="ECO:0000313" key="7">
    <source>
        <dbReference type="EMBL" id="MFC5722224.1"/>
    </source>
</evidence>
<comment type="caution">
    <text evidence="7">The sequence shown here is derived from an EMBL/GenBank/DDBJ whole genome shotgun (WGS) entry which is preliminary data.</text>
</comment>
<proteinExistence type="inferred from homology"/>
<comment type="similarity">
    <text evidence="2 6">Belongs to the group II decarboxylase family.</text>
</comment>
<organism evidence="7 8">
    <name type="scientific">Streptomyces gamaensis</name>
    <dbReference type="NCBI Taxonomy" id="1763542"/>
    <lineage>
        <taxon>Bacteria</taxon>
        <taxon>Bacillati</taxon>
        <taxon>Actinomycetota</taxon>
        <taxon>Actinomycetes</taxon>
        <taxon>Kitasatosporales</taxon>
        <taxon>Streptomycetaceae</taxon>
        <taxon>Streptomyces</taxon>
    </lineage>
</organism>
<evidence type="ECO:0000313" key="8">
    <source>
        <dbReference type="Proteomes" id="UP001596083"/>
    </source>
</evidence>
<dbReference type="Pfam" id="PF00282">
    <property type="entry name" value="Pyridoxal_deC"/>
    <property type="match status" value="1"/>
</dbReference>
<comment type="cofactor">
    <cofactor evidence="1 6">
        <name>pyridoxal 5'-phosphate</name>
        <dbReference type="ChEBI" id="CHEBI:597326"/>
    </cofactor>
</comment>
<dbReference type="RefSeq" id="WP_390317611.1">
    <property type="nucleotide sequence ID" value="NZ_JBHSPB010000011.1"/>
</dbReference>
<dbReference type="InterPro" id="IPR015421">
    <property type="entry name" value="PyrdxlP-dep_Trfase_major"/>
</dbReference>
<protein>
    <submittedName>
        <fullName evidence="7">Pyridoxal phosphate-dependent decarboxylase family protein</fullName>
    </submittedName>
</protein>
<dbReference type="PANTHER" id="PTHR45677">
    <property type="entry name" value="GLUTAMATE DECARBOXYLASE-RELATED"/>
    <property type="match status" value="1"/>
</dbReference>
<evidence type="ECO:0000256" key="3">
    <source>
        <dbReference type="ARBA" id="ARBA00022793"/>
    </source>
</evidence>
<dbReference type="InterPro" id="IPR015422">
    <property type="entry name" value="PyrdxlP-dep_Trfase_small"/>
</dbReference>
<evidence type="ECO:0000256" key="4">
    <source>
        <dbReference type="ARBA" id="ARBA00022898"/>
    </source>
</evidence>
<evidence type="ECO:0000256" key="1">
    <source>
        <dbReference type="ARBA" id="ARBA00001933"/>
    </source>
</evidence>
<dbReference type="PANTHER" id="PTHR45677:SF8">
    <property type="entry name" value="CYSTEINE SULFINIC ACID DECARBOXYLASE"/>
    <property type="match status" value="1"/>
</dbReference>
<reference evidence="8" key="1">
    <citation type="journal article" date="2019" name="Int. J. Syst. Evol. Microbiol.">
        <title>The Global Catalogue of Microorganisms (GCM) 10K type strain sequencing project: providing services to taxonomists for standard genome sequencing and annotation.</title>
        <authorList>
            <consortium name="The Broad Institute Genomics Platform"/>
            <consortium name="The Broad Institute Genome Sequencing Center for Infectious Disease"/>
            <person name="Wu L."/>
            <person name="Ma J."/>
        </authorList>
    </citation>
    <scope>NUCLEOTIDE SEQUENCE [LARGE SCALE GENOMIC DNA]</scope>
    <source>
        <strain evidence="8">CGMCC 4.7304</strain>
    </source>
</reference>
<dbReference type="InterPro" id="IPR002129">
    <property type="entry name" value="PyrdxlP-dep_de-COase"/>
</dbReference>
<name>A0ABW0Z416_9ACTN</name>
<keyword evidence="4 6" id="KW-0663">Pyridoxal phosphate</keyword>
<gene>
    <name evidence="7" type="ORF">ACFP1Z_18835</name>
</gene>
<sequence length="479" mass="49391">MTEIRPDAVADPAQPHALRRLTEIALDALAEGAAARGGPLPAGGPEQVAERTRALCSPVLPEEGLGAEDALYGVARAAAEGAADPSDPHCVAHLHCPPLAVAAAADLVASALNPSMDSWDQAPAAAVIEEDVTAALARLVYAGRPGPDAVVTSGGTESNLVALLLARERARATGARPLQVFVGANAHHSVRRAAWMLGLPTPVLVDCPGGRMSPAALDRALAESGGGPALVVATAGTTDEGLIDPLPELADVARTFGAELHVDAAYGGPLLFSERLAPRLAGIEHAVSVTYDLHKLGWQPVAAGVLAVADASLLEPLSLTADYLNADDDTEAGLPDLLGRSIRTSRRPDVLKIAATLRALGRRGLARTVEHCVATAADFAGAVDAHPALRRRSGEVGISTVLFRPVAADTLGGEAGDELVAAVRRELLAEGQAVLGRALVPDDDGTTRLWLKVTLLHPQTTADGLDTLLKLVAERARSR</sequence>
<keyword evidence="8" id="KW-1185">Reference proteome</keyword>
<evidence type="ECO:0000256" key="5">
    <source>
        <dbReference type="ARBA" id="ARBA00023239"/>
    </source>
</evidence>
<dbReference type="SUPFAM" id="SSF53383">
    <property type="entry name" value="PLP-dependent transferases"/>
    <property type="match status" value="1"/>
</dbReference>